<organism evidence="1 2">
    <name type="scientific">Lophiostoma macrostomum CBS 122681</name>
    <dbReference type="NCBI Taxonomy" id="1314788"/>
    <lineage>
        <taxon>Eukaryota</taxon>
        <taxon>Fungi</taxon>
        <taxon>Dikarya</taxon>
        <taxon>Ascomycota</taxon>
        <taxon>Pezizomycotina</taxon>
        <taxon>Dothideomycetes</taxon>
        <taxon>Pleosporomycetidae</taxon>
        <taxon>Pleosporales</taxon>
        <taxon>Lophiostomataceae</taxon>
        <taxon>Lophiostoma</taxon>
    </lineage>
</organism>
<dbReference type="EMBL" id="MU004543">
    <property type="protein sequence ID" value="KAF2648352.1"/>
    <property type="molecule type" value="Genomic_DNA"/>
</dbReference>
<gene>
    <name evidence="1" type="ORF">K491DRAFT_612958</name>
</gene>
<dbReference type="OrthoDB" id="4702682at2759"/>
<keyword evidence="2" id="KW-1185">Reference proteome</keyword>
<evidence type="ECO:0000313" key="2">
    <source>
        <dbReference type="Proteomes" id="UP000799324"/>
    </source>
</evidence>
<dbReference type="Gene3D" id="3.30.830.10">
    <property type="entry name" value="Metalloenzyme, LuxS/M16 peptidase-like"/>
    <property type="match status" value="1"/>
</dbReference>
<accession>A0A6A6SLL8</accession>
<reference evidence="1" key="1">
    <citation type="journal article" date="2020" name="Stud. Mycol.">
        <title>101 Dothideomycetes genomes: a test case for predicting lifestyles and emergence of pathogens.</title>
        <authorList>
            <person name="Haridas S."/>
            <person name="Albert R."/>
            <person name="Binder M."/>
            <person name="Bloem J."/>
            <person name="Labutti K."/>
            <person name="Salamov A."/>
            <person name="Andreopoulos B."/>
            <person name="Baker S."/>
            <person name="Barry K."/>
            <person name="Bills G."/>
            <person name="Bluhm B."/>
            <person name="Cannon C."/>
            <person name="Castanera R."/>
            <person name="Culley D."/>
            <person name="Daum C."/>
            <person name="Ezra D."/>
            <person name="Gonzalez J."/>
            <person name="Henrissat B."/>
            <person name="Kuo A."/>
            <person name="Liang C."/>
            <person name="Lipzen A."/>
            <person name="Lutzoni F."/>
            <person name="Magnuson J."/>
            <person name="Mondo S."/>
            <person name="Nolan M."/>
            <person name="Ohm R."/>
            <person name="Pangilinan J."/>
            <person name="Park H.-J."/>
            <person name="Ramirez L."/>
            <person name="Alfaro M."/>
            <person name="Sun H."/>
            <person name="Tritt A."/>
            <person name="Yoshinaga Y."/>
            <person name="Zwiers L.-H."/>
            <person name="Turgeon B."/>
            <person name="Goodwin S."/>
            <person name="Spatafora J."/>
            <person name="Crous P."/>
            <person name="Grigoriev I."/>
        </authorList>
    </citation>
    <scope>NUCLEOTIDE SEQUENCE</scope>
    <source>
        <strain evidence="1">CBS 122681</strain>
    </source>
</reference>
<dbReference type="AlphaFoldDB" id="A0A6A6SLL8"/>
<protein>
    <submittedName>
        <fullName evidence="1">Uncharacterized protein</fullName>
    </submittedName>
</protein>
<evidence type="ECO:0000313" key="1">
    <source>
        <dbReference type="EMBL" id="KAF2648352.1"/>
    </source>
</evidence>
<dbReference type="Proteomes" id="UP000799324">
    <property type="component" value="Unassembled WGS sequence"/>
</dbReference>
<sequence>MRFWLHSESETIDFEQGYRDVENLQPLAKNDILDFFNQYIQPSSPSCAKITIHLIAQASTGGFAAAANDTALGNTAPTEECPDGSIAWTPVKIEDVRLWKASLHLSPAARPVKNLRAFEDFGSGV</sequence>
<proteinExistence type="predicted"/>
<name>A0A6A6SLL8_9PLEO</name>